<accession>A0AAP0LS23</accession>
<feature type="domain" description="Alpha/beta hydrolase fold-3" evidence="2">
    <location>
        <begin position="67"/>
        <end position="279"/>
    </location>
</feature>
<dbReference type="GO" id="GO:0016787">
    <property type="term" value="F:hydrolase activity"/>
    <property type="evidence" value="ECO:0007669"/>
    <property type="project" value="InterPro"/>
</dbReference>
<dbReference type="PANTHER" id="PTHR23024">
    <property type="entry name" value="ARYLACETAMIDE DEACETYLASE"/>
    <property type="match status" value="1"/>
</dbReference>
<organism evidence="3 4">
    <name type="scientific">Citrus x changshan-huyou</name>
    <dbReference type="NCBI Taxonomy" id="2935761"/>
    <lineage>
        <taxon>Eukaryota</taxon>
        <taxon>Viridiplantae</taxon>
        <taxon>Streptophyta</taxon>
        <taxon>Embryophyta</taxon>
        <taxon>Tracheophyta</taxon>
        <taxon>Spermatophyta</taxon>
        <taxon>Magnoliopsida</taxon>
        <taxon>eudicotyledons</taxon>
        <taxon>Gunneridae</taxon>
        <taxon>Pentapetalae</taxon>
        <taxon>rosids</taxon>
        <taxon>malvids</taxon>
        <taxon>Sapindales</taxon>
        <taxon>Rutaceae</taxon>
        <taxon>Aurantioideae</taxon>
        <taxon>Citrus</taxon>
    </lineage>
</organism>
<dbReference type="PANTHER" id="PTHR23024:SF546">
    <property type="entry name" value="CARBOXYLESTERASE 120-RELATED"/>
    <property type="match status" value="1"/>
</dbReference>
<dbReference type="Proteomes" id="UP001428341">
    <property type="component" value="Unassembled WGS sequence"/>
</dbReference>
<dbReference type="InterPro" id="IPR029058">
    <property type="entry name" value="AB_hydrolase_fold"/>
</dbReference>
<evidence type="ECO:0000313" key="3">
    <source>
        <dbReference type="EMBL" id="KAK9181691.1"/>
    </source>
</evidence>
<dbReference type="AlphaFoldDB" id="A0AAP0LS23"/>
<dbReference type="InterPro" id="IPR013094">
    <property type="entry name" value="AB_hydrolase_3"/>
</dbReference>
<comment type="similarity">
    <text evidence="1">Belongs to the 'GDXG' lipolytic enzyme family.</text>
</comment>
<name>A0AAP0LS23_9ROSI</name>
<dbReference type="Gene3D" id="3.40.50.1820">
    <property type="entry name" value="alpha/beta hydrolase"/>
    <property type="match status" value="3"/>
</dbReference>
<comment type="caution">
    <text evidence="3">The sequence shown here is derived from an EMBL/GenBank/DDBJ whole genome shotgun (WGS) entry which is preliminary data.</text>
</comment>
<dbReference type="EMBL" id="JBCGBO010000024">
    <property type="protein sequence ID" value="KAK9181691.1"/>
    <property type="molecule type" value="Genomic_DNA"/>
</dbReference>
<sequence length="527" mass="58115">MFIVNADGTITRDYSNYPSTTATPDPSDHTIALSKDVPVNQSNKTWVRIFLPRQALDSSTKTKLPLIVYVHGGALILLSAATKIYHDLCSDIAARVPAVIVSVDYRLAPEHRLPAAYYDAVEVLHWIKTTQEHWLIQYADLSSCFIMGDSGGGNVAYHAALLSAAQVDDLLPLKIRGLILLKPFFGGVKRTESELRLADQPILPPSSTDLLWQLALPIGADRDYEYCNPTARGGSKVLDQFRLLGWRVMVTGGSEDTLFDRQVDLAKMMEQKGVNVIVVNPDSTITRSLISPSTEATPDPVNDDAVVLSKDVTVNQSKNTWVRKFVRRQALDSPSSTKLPLIVDFHGGGFIFFSAASSLSHDSAGGNIAYHAGLRATAQVNNLLPLKIKGLLLLFPFFGAIKRTASELRLVNDRVSPPCVSDLMWELALPIGADRDHEYCNPKVEGGSKLVDQIRLLGGKVMVIGCDRDPLINRQIELVRMMEHKEMQAVTHFQECGYHGIEIIDPVKRKVLLVDIKKFVLSLEKAA</sequence>
<reference evidence="3 4" key="1">
    <citation type="submission" date="2024-05" db="EMBL/GenBank/DDBJ databases">
        <title>Haplotype-resolved chromosome-level genome assembly of Huyou (Citrus changshanensis).</title>
        <authorList>
            <person name="Miao C."/>
            <person name="Chen W."/>
            <person name="Wu Y."/>
            <person name="Wang L."/>
            <person name="Zhao S."/>
            <person name="Grierson D."/>
            <person name="Xu C."/>
            <person name="Chen K."/>
        </authorList>
    </citation>
    <scope>NUCLEOTIDE SEQUENCE [LARGE SCALE GENOMIC DNA]</scope>
    <source>
        <strain evidence="3">01-14</strain>
        <tissue evidence="3">Leaf</tissue>
    </source>
</reference>
<feature type="domain" description="Alpha/beta hydrolase fold-3" evidence="2">
    <location>
        <begin position="362"/>
        <end position="500"/>
    </location>
</feature>
<protein>
    <recommendedName>
        <fullName evidence="2">Alpha/beta hydrolase fold-3 domain-containing protein</fullName>
    </recommendedName>
</protein>
<proteinExistence type="inferred from homology"/>
<dbReference type="Pfam" id="PF07859">
    <property type="entry name" value="Abhydrolase_3"/>
    <property type="match status" value="2"/>
</dbReference>
<keyword evidence="4" id="KW-1185">Reference proteome</keyword>
<dbReference type="SUPFAM" id="SSF53474">
    <property type="entry name" value="alpha/beta-Hydrolases"/>
    <property type="match status" value="2"/>
</dbReference>
<gene>
    <name evidence="3" type="ORF">WN944_024830</name>
</gene>
<evidence type="ECO:0000256" key="1">
    <source>
        <dbReference type="ARBA" id="ARBA00010515"/>
    </source>
</evidence>
<dbReference type="InterPro" id="IPR050466">
    <property type="entry name" value="Carboxylest/Gibb_receptor"/>
</dbReference>
<evidence type="ECO:0000313" key="4">
    <source>
        <dbReference type="Proteomes" id="UP001428341"/>
    </source>
</evidence>
<evidence type="ECO:0000259" key="2">
    <source>
        <dbReference type="Pfam" id="PF07859"/>
    </source>
</evidence>